<evidence type="ECO:0000313" key="1">
    <source>
        <dbReference type="EMBL" id="MFC5391653.1"/>
    </source>
</evidence>
<protein>
    <submittedName>
        <fullName evidence="1">Uncharacterized protein</fullName>
    </submittedName>
</protein>
<dbReference type="EMBL" id="JBHSLV010000007">
    <property type="protein sequence ID" value="MFC5391653.1"/>
    <property type="molecule type" value="Genomic_DNA"/>
</dbReference>
<gene>
    <name evidence="1" type="ORF">ACFPPC_03240</name>
</gene>
<comment type="caution">
    <text evidence="1">The sequence shown here is derived from an EMBL/GenBank/DDBJ whole genome shotgun (WGS) entry which is preliminary data.</text>
</comment>
<reference evidence="2" key="1">
    <citation type="journal article" date="2019" name="Int. J. Syst. Evol. Microbiol.">
        <title>The Global Catalogue of Microorganisms (GCM) 10K type strain sequencing project: providing services to taxonomists for standard genome sequencing and annotation.</title>
        <authorList>
            <consortium name="The Broad Institute Genomics Platform"/>
            <consortium name="The Broad Institute Genome Sequencing Center for Infectious Disease"/>
            <person name="Wu L."/>
            <person name="Ma J."/>
        </authorList>
    </citation>
    <scope>NUCLEOTIDE SEQUENCE [LARGE SCALE GENOMIC DNA]</scope>
    <source>
        <strain evidence="2">CGMCC 1.16326</strain>
    </source>
</reference>
<sequence>MAGLALSQDQIAAREAAIARLDALAADMRALAERLMAASSGANFAGGPLAEAARKGWTFAQCALLHADARLPCERMIAAIAEAPQASTSPGIVQLSYSTLKAAQGRMAGRLPAPAAILREASR</sequence>
<proteinExistence type="predicted"/>
<accession>A0ABW0H3J2</accession>
<organism evidence="1 2">
    <name type="scientific">Bosea vestrisii</name>
    <dbReference type="NCBI Taxonomy" id="151416"/>
    <lineage>
        <taxon>Bacteria</taxon>
        <taxon>Pseudomonadati</taxon>
        <taxon>Pseudomonadota</taxon>
        <taxon>Alphaproteobacteria</taxon>
        <taxon>Hyphomicrobiales</taxon>
        <taxon>Boseaceae</taxon>
        <taxon>Bosea</taxon>
    </lineage>
</organism>
<name>A0ABW0H3J2_9HYPH</name>
<evidence type="ECO:0000313" key="2">
    <source>
        <dbReference type="Proteomes" id="UP001596104"/>
    </source>
</evidence>
<dbReference type="Proteomes" id="UP001596104">
    <property type="component" value="Unassembled WGS sequence"/>
</dbReference>
<dbReference type="RefSeq" id="WP_377006462.1">
    <property type="nucleotide sequence ID" value="NZ_JBHSLV010000007.1"/>
</dbReference>
<keyword evidence="2" id="KW-1185">Reference proteome</keyword>